<keyword evidence="2" id="KW-1185">Reference proteome</keyword>
<reference evidence="1 2" key="1">
    <citation type="submission" date="2017-08" db="EMBL/GenBank/DDBJ databases">
        <title>Genome sequence of Streptomyces albireticuli NRRL B-1670.</title>
        <authorList>
            <person name="Graham D.E."/>
            <person name="Mahan K.M."/>
            <person name="Klingeman D.M."/>
            <person name="Hettich R.L."/>
            <person name="Parry R.J."/>
            <person name="Spain J.C."/>
        </authorList>
    </citation>
    <scope>NUCLEOTIDE SEQUENCE [LARGE SCALE GENOMIC DNA]</scope>
    <source>
        <strain evidence="1 2">NRRL B-1670</strain>
    </source>
</reference>
<accession>A0A2A2D607</accession>
<dbReference type="Proteomes" id="UP000218944">
    <property type="component" value="Unassembled WGS sequence"/>
</dbReference>
<name>A0A2A2D607_9ACTN</name>
<dbReference type="EMBL" id="NSJV01000413">
    <property type="protein sequence ID" value="PAU46876.1"/>
    <property type="molecule type" value="Genomic_DNA"/>
</dbReference>
<proteinExistence type="predicted"/>
<gene>
    <name evidence="1" type="ORF">CK936_21460</name>
</gene>
<organism evidence="1 2">
    <name type="scientific">Streptomyces albireticuli</name>
    <dbReference type="NCBI Taxonomy" id="1940"/>
    <lineage>
        <taxon>Bacteria</taxon>
        <taxon>Bacillati</taxon>
        <taxon>Actinomycetota</taxon>
        <taxon>Actinomycetes</taxon>
        <taxon>Kitasatosporales</taxon>
        <taxon>Streptomycetaceae</taxon>
        <taxon>Streptomyces</taxon>
    </lineage>
</organism>
<evidence type="ECO:0000313" key="2">
    <source>
        <dbReference type="Proteomes" id="UP000218944"/>
    </source>
</evidence>
<comment type="caution">
    <text evidence="1">The sequence shown here is derived from an EMBL/GenBank/DDBJ whole genome shotgun (WGS) entry which is preliminary data.</text>
</comment>
<dbReference type="AlphaFoldDB" id="A0A2A2D607"/>
<protein>
    <submittedName>
        <fullName evidence="1">Uncharacterized protein</fullName>
    </submittedName>
</protein>
<sequence length="131" mass="14452">MLLIMPEPVPWGQRGGRHGCVLAGRQAAVQARRHGWFGHAWQGRDRGSVSVDKIYTDMAEPREVELRGTAADQLQDGLDMVQVTRTFLQTHTKAPAVAAMTRTSLRLGAFCMLPRRSGHGYASHRAGVEMT</sequence>
<evidence type="ECO:0000313" key="1">
    <source>
        <dbReference type="EMBL" id="PAU46876.1"/>
    </source>
</evidence>